<keyword evidence="11 15" id="KW-0460">Magnesium</keyword>
<evidence type="ECO:0000256" key="8">
    <source>
        <dbReference type="ARBA" id="ARBA00022723"/>
    </source>
</evidence>
<evidence type="ECO:0000256" key="12">
    <source>
        <dbReference type="ARBA" id="ARBA00048871"/>
    </source>
</evidence>
<dbReference type="InterPro" id="IPR005615">
    <property type="entry name" value="Glutathione_synthase"/>
</dbReference>
<dbReference type="Gene3D" id="3.30.1490.80">
    <property type="match status" value="1"/>
</dbReference>
<feature type="binding site" evidence="16">
    <location>
        <position position="217"/>
    </location>
    <ligand>
        <name>substrate</name>
    </ligand>
</feature>
<comment type="caution">
    <text evidence="19">The sequence shown here is derived from an EMBL/GenBank/DDBJ whole genome shotgun (WGS) entry which is preliminary data.</text>
</comment>
<name>A0A8J2HN57_COTCN</name>
<dbReference type="Pfam" id="PF03917">
    <property type="entry name" value="GSH_synth_ATP"/>
    <property type="match status" value="1"/>
</dbReference>
<dbReference type="InterPro" id="IPR014049">
    <property type="entry name" value="Glutathione_synthase_N_euk"/>
</dbReference>
<dbReference type="InterPro" id="IPR037013">
    <property type="entry name" value="GSH-S_sub-bd_sf"/>
</dbReference>
<keyword evidence="10 15" id="KW-0067">ATP-binding</keyword>
<feature type="binding site" evidence="16">
    <location>
        <position position="449"/>
    </location>
    <ligand>
        <name>substrate</name>
    </ligand>
</feature>
<evidence type="ECO:0000256" key="13">
    <source>
        <dbReference type="ARBA" id="ARBA00052123"/>
    </source>
</evidence>
<dbReference type="Gene3D" id="3.30.1490.50">
    <property type="match status" value="1"/>
</dbReference>
<evidence type="ECO:0000256" key="16">
    <source>
        <dbReference type="PIRSR" id="PIRSR001558-1"/>
    </source>
</evidence>
<feature type="binding site" evidence="16">
    <location>
        <position position="373"/>
    </location>
    <ligand>
        <name>ATP</name>
        <dbReference type="ChEBI" id="CHEBI:30616"/>
    </ligand>
</feature>
<evidence type="ECO:0000256" key="9">
    <source>
        <dbReference type="ARBA" id="ARBA00022741"/>
    </source>
</evidence>
<keyword evidence="8 15" id="KW-0479">Metal-binding</keyword>
<dbReference type="GO" id="GO:0000287">
    <property type="term" value="F:magnesium ion binding"/>
    <property type="evidence" value="ECO:0007669"/>
    <property type="project" value="UniProtKB-UniRule"/>
</dbReference>
<evidence type="ECO:0000259" key="18">
    <source>
        <dbReference type="Pfam" id="PF03199"/>
    </source>
</evidence>
<dbReference type="EC" id="6.3.2.3" evidence="4 15"/>
<dbReference type="GO" id="GO:0005829">
    <property type="term" value="C:cytosol"/>
    <property type="evidence" value="ECO:0007669"/>
    <property type="project" value="TreeGrafter"/>
</dbReference>
<dbReference type="FunFam" id="3.40.50.1760:FF:000001">
    <property type="entry name" value="Glutathione synthetase"/>
    <property type="match status" value="1"/>
</dbReference>
<evidence type="ECO:0000313" key="20">
    <source>
        <dbReference type="Proteomes" id="UP000786811"/>
    </source>
</evidence>
<feature type="binding site" evidence="17">
    <location>
        <position position="366"/>
    </location>
    <ligand>
        <name>Mg(2+)</name>
        <dbReference type="ChEBI" id="CHEBI:18420"/>
    </ligand>
</feature>
<comment type="cofactor">
    <cofactor evidence="15 17">
        <name>Mg(2+)</name>
        <dbReference type="ChEBI" id="CHEBI:18420"/>
    </cofactor>
    <text evidence="15 17">Binds 1 Mg(2+) ion per subunit.</text>
</comment>
<comment type="similarity">
    <text evidence="2 15">Belongs to the eukaryotic GSH synthase family.</text>
</comment>
<feature type="binding site" evidence="16">
    <location>
        <position position="457"/>
    </location>
    <ligand>
        <name>ATP</name>
        <dbReference type="ChEBI" id="CHEBI:30616"/>
    </ligand>
</feature>
<feature type="binding site" evidence="16">
    <location>
        <position position="141"/>
    </location>
    <ligand>
        <name>ATP</name>
        <dbReference type="ChEBI" id="CHEBI:30616"/>
    </ligand>
</feature>
<gene>
    <name evidence="19" type="ORF">HICCMSTLAB_LOCUS9367</name>
</gene>
<evidence type="ECO:0000256" key="10">
    <source>
        <dbReference type="ARBA" id="ARBA00022840"/>
    </source>
</evidence>
<evidence type="ECO:0000256" key="1">
    <source>
        <dbReference type="ARBA" id="ARBA00004965"/>
    </source>
</evidence>
<evidence type="ECO:0000256" key="5">
    <source>
        <dbReference type="ARBA" id="ARBA00020821"/>
    </source>
</evidence>
<feature type="binding site" evidence="17">
    <location>
        <position position="143"/>
    </location>
    <ligand>
        <name>Mg(2+)</name>
        <dbReference type="ChEBI" id="CHEBI:18420"/>
    </ligand>
</feature>
<comment type="catalytic activity">
    <reaction evidence="13">
        <text>gamma-L-glutamyl-(2S)-2-aminobutanoate + glycine + ATP = ophthalmate + ADP + phosphate + H(+)</text>
        <dbReference type="Rhea" id="RHEA:72075"/>
        <dbReference type="ChEBI" id="CHEBI:15378"/>
        <dbReference type="ChEBI" id="CHEBI:30616"/>
        <dbReference type="ChEBI" id="CHEBI:43474"/>
        <dbReference type="ChEBI" id="CHEBI:57305"/>
        <dbReference type="ChEBI" id="CHEBI:189406"/>
        <dbReference type="ChEBI" id="CHEBI:189750"/>
        <dbReference type="ChEBI" id="CHEBI:456216"/>
    </reaction>
    <physiologicalReaction direction="left-to-right" evidence="13">
        <dbReference type="Rhea" id="RHEA:72076"/>
    </physiologicalReaction>
</comment>
<feature type="binding site" evidence="16">
    <location>
        <position position="126"/>
    </location>
    <ligand>
        <name>substrate</name>
    </ligand>
</feature>
<evidence type="ECO:0000256" key="2">
    <source>
        <dbReference type="ARBA" id="ARBA00010385"/>
    </source>
</evidence>
<keyword evidence="7 15" id="KW-0317">Glutathione biosynthesis</keyword>
<sequence length="474" mass="53788">MKSIKLCVDVPLEEKKLEEIVNVAKDFALINGISMHSNKCFDRNCVKISKFTLIPTSFPRCEFDKAKNIQVTINKLMHKVAYDDEFLTETLQSTIKADEFTMELFNVYKIVFKEGYAQEHSLGLFRSDYLLNSDLNIKQIECNTISSSFAGLAPVVSKLHKYVLSQLGQANKIKNIPENNSTVGFASGLTEAWKIYNNKESVILFVVEEITYNICDQRVIEHAIHDINPEIKVIRRTFNELIKQAQLRPNKELFVENHLVSVVYYRTGYESSAYTSQEVWKVRLLMERSRAIKCPSIQYHLAGTKKVQQALAQPDALKRFLNENEITLVRQVFAGLYSLDFDKNGDQAVELAISNPEKFVMKPQREGGGNNIYGLNVRTSLESMKNSKTRTGYILMEYIDAPREKNYLLGPNEEKNCLQELISELGIYGIIIGDQNNIKINNEVGHVLRTKPFGEDEGGIIAGAGGLDSPYLVE</sequence>
<accession>A0A8J2HN57</accession>
<dbReference type="GO" id="GO:0043295">
    <property type="term" value="F:glutathione binding"/>
    <property type="evidence" value="ECO:0007669"/>
    <property type="project" value="UniProtKB-UniRule"/>
</dbReference>
<dbReference type="NCBIfam" id="TIGR01986">
    <property type="entry name" value="glut_syn_euk"/>
    <property type="match status" value="1"/>
</dbReference>
<dbReference type="FunFam" id="3.30.1490.50:FF:000001">
    <property type="entry name" value="Glutathione synthetase"/>
    <property type="match status" value="1"/>
</dbReference>
<evidence type="ECO:0000256" key="3">
    <source>
        <dbReference type="ARBA" id="ARBA00011738"/>
    </source>
</evidence>
<feature type="binding site" evidence="16">
    <location>
        <position position="451"/>
    </location>
    <ligand>
        <name>ATP</name>
        <dbReference type="ChEBI" id="CHEBI:30616"/>
    </ligand>
</feature>
<feature type="binding site" evidence="17">
    <location>
        <position position="141"/>
    </location>
    <ligand>
        <name>Mg(2+)</name>
        <dbReference type="ChEBI" id="CHEBI:18420"/>
    </ligand>
</feature>
<dbReference type="Proteomes" id="UP000786811">
    <property type="component" value="Unassembled WGS sequence"/>
</dbReference>
<evidence type="ECO:0000256" key="14">
    <source>
        <dbReference type="ARBA" id="ARBA00059746"/>
    </source>
</evidence>
<dbReference type="PANTHER" id="PTHR11130">
    <property type="entry name" value="GLUTATHIONE SYNTHETASE"/>
    <property type="match status" value="1"/>
</dbReference>
<keyword evidence="6 15" id="KW-0436">Ligase</keyword>
<dbReference type="SUPFAM" id="SSF56059">
    <property type="entry name" value="Glutathione synthetase ATP-binding domain-like"/>
    <property type="match status" value="1"/>
</dbReference>
<dbReference type="SUPFAM" id="SSF52440">
    <property type="entry name" value="PreATP-grasp domain"/>
    <property type="match status" value="1"/>
</dbReference>
<dbReference type="PIRSF" id="PIRSF001558">
    <property type="entry name" value="GSHase"/>
    <property type="match status" value="1"/>
</dbReference>
<comment type="function">
    <text evidence="14">Catalyzes the production of glutathione from gamma-glutamylcysteine and glycine in an ATP-dependent manner. Glutathione (gamma-glutamylcysteinylglycine, GSH) is the most abundant intracellular thiol in living aerobic cells and is required for numerous processes including the protection of cells against oxidative damage, amino acid transport, the detoxification of foreign compounds, the maintenance of protein sulfhydryl groups in a reduced state and acts as a cofactor for a number of enzymes. Participates in ophthalmate biosynthesis in hepatocytes.</text>
</comment>
<comment type="catalytic activity">
    <reaction evidence="12">
        <text>gamma-L-glutamyl-L-cysteine + glycine + ATP = glutathione + ADP + phosphate + H(+)</text>
        <dbReference type="Rhea" id="RHEA:13557"/>
        <dbReference type="ChEBI" id="CHEBI:15378"/>
        <dbReference type="ChEBI" id="CHEBI:30616"/>
        <dbReference type="ChEBI" id="CHEBI:43474"/>
        <dbReference type="ChEBI" id="CHEBI:57305"/>
        <dbReference type="ChEBI" id="CHEBI:57925"/>
        <dbReference type="ChEBI" id="CHEBI:58173"/>
        <dbReference type="ChEBI" id="CHEBI:456216"/>
        <dbReference type="EC" id="6.3.2.3"/>
    </reaction>
    <physiologicalReaction direction="left-to-right" evidence="12">
        <dbReference type="Rhea" id="RHEA:13558"/>
    </physiologicalReaction>
</comment>
<feature type="domain" description="Glutathione synthase substrate-binding" evidence="18">
    <location>
        <begin position="202"/>
        <end position="302"/>
    </location>
</feature>
<dbReference type="InterPro" id="IPR016185">
    <property type="entry name" value="PreATP-grasp_dom_sf"/>
</dbReference>
<dbReference type="Gene3D" id="3.30.470.20">
    <property type="entry name" value="ATP-grasp fold, B domain"/>
    <property type="match status" value="1"/>
</dbReference>
<comment type="pathway">
    <text evidence="1 15">Sulfur metabolism; glutathione biosynthesis; glutathione from L-cysteine and L-glutamate: step 2/2.</text>
</comment>
<feature type="binding site" evidence="16">
    <location>
        <begin position="362"/>
        <end position="371"/>
    </location>
    <ligand>
        <name>ATP</name>
        <dbReference type="ChEBI" id="CHEBI:30616"/>
    </ligand>
</feature>
<keyword evidence="9 15" id="KW-0547">Nucleotide-binding</keyword>
<evidence type="ECO:0000313" key="19">
    <source>
        <dbReference type="EMBL" id="CAG5100066.1"/>
    </source>
</evidence>
<dbReference type="OrthoDB" id="2020073at2759"/>
<proteinExistence type="inferred from homology"/>
<keyword evidence="20" id="KW-1185">Reference proteome</keyword>
<evidence type="ECO:0000256" key="15">
    <source>
        <dbReference type="PIRNR" id="PIRNR001558"/>
    </source>
</evidence>
<dbReference type="AlphaFoldDB" id="A0A8J2HN57"/>
<dbReference type="UniPathway" id="UPA00142">
    <property type="reaction ID" value="UER00210"/>
</dbReference>
<dbReference type="EMBL" id="CAJNRD030001122">
    <property type="protein sequence ID" value="CAG5100066.1"/>
    <property type="molecule type" value="Genomic_DNA"/>
</dbReference>
<dbReference type="InterPro" id="IPR014042">
    <property type="entry name" value="Glutathione_synthase_a-hlx"/>
</dbReference>
<evidence type="ECO:0000256" key="6">
    <source>
        <dbReference type="ARBA" id="ARBA00022598"/>
    </source>
</evidence>
<dbReference type="PANTHER" id="PTHR11130:SF0">
    <property type="entry name" value="GLUTATHIONE SYNTHETASE"/>
    <property type="match status" value="1"/>
</dbReference>
<dbReference type="GO" id="GO:0005524">
    <property type="term" value="F:ATP binding"/>
    <property type="evidence" value="ECO:0007669"/>
    <property type="project" value="UniProtKB-UniRule"/>
</dbReference>
<feature type="binding site" evidence="16">
    <location>
        <position position="305"/>
    </location>
    <ligand>
        <name>ATP</name>
        <dbReference type="ChEBI" id="CHEBI:30616"/>
    </ligand>
</feature>
<evidence type="ECO:0000256" key="7">
    <source>
        <dbReference type="ARBA" id="ARBA00022684"/>
    </source>
</evidence>
<organism evidence="19 20">
    <name type="scientific">Cotesia congregata</name>
    <name type="common">Parasitoid wasp</name>
    <name type="synonym">Apanteles congregatus</name>
    <dbReference type="NCBI Taxonomy" id="51543"/>
    <lineage>
        <taxon>Eukaryota</taxon>
        <taxon>Metazoa</taxon>
        <taxon>Ecdysozoa</taxon>
        <taxon>Arthropoda</taxon>
        <taxon>Hexapoda</taxon>
        <taxon>Insecta</taxon>
        <taxon>Pterygota</taxon>
        <taxon>Neoptera</taxon>
        <taxon>Endopterygota</taxon>
        <taxon>Hymenoptera</taxon>
        <taxon>Apocrita</taxon>
        <taxon>Ichneumonoidea</taxon>
        <taxon>Braconidae</taxon>
        <taxon>Microgastrinae</taxon>
        <taxon>Cotesia</taxon>
    </lineage>
</organism>
<dbReference type="Gene3D" id="3.40.50.1760">
    <property type="entry name" value="Glutathione synthase, substrate-binding domain superfamily, eukaryotic"/>
    <property type="match status" value="1"/>
</dbReference>
<feature type="binding site" evidence="16">
    <location>
        <position position="424"/>
    </location>
    <ligand>
        <name>ATP</name>
        <dbReference type="ChEBI" id="CHEBI:30616"/>
    </ligand>
</feature>
<dbReference type="GO" id="GO:0004363">
    <property type="term" value="F:glutathione synthase activity"/>
    <property type="evidence" value="ECO:0007669"/>
    <property type="project" value="UniProtKB-UniRule"/>
</dbReference>
<evidence type="ECO:0000256" key="4">
    <source>
        <dbReference type="ARBA" id="ARBA00012214"/>
    </source>
</evidence>
<dbReference type="InterPro" id="IPR004887">
    <property type="entry name" value="GSH_synth_subst-bd"/>
</dbReference>
<protein>
    <recommendedName>
        <fullName evidence="5 15">Glutathione synthetase</fullName>
        <shortName evidence="15">GSH-S</shortName>
        <ecNumber evidence="4 15">6.3.2.3</ecNumber>
    </recommendedName>
</protein>
<dbReference type="Gene3D" id="1.10.1080.10">
    <property type="entry name" value="Glutathione Synthetase, Chain A, domain 3"/>
    <property type="match status" value="1"/>
</dbReference>
<feature type="binding site" evidence="16">
    <location>
        <begin position="396"/>
        <end position="399"/>
    </location>
    <ligand>
        <name>ATP</name>
        <dbReference type="ChEBI" id="CHEBI:30616"/>
    </ligand>
</feature>
<evidence type="ECO:0000256" key="17">
    <source>
        <dbReference type="PIRSR" id="PIRSR001558-2"/>
    </source>
</evidence>
<comment type="subunit">
    <text evidence="3">Homodimer.</text>
</comment>
<dbReference type="Pfam" id="PF03199">
    <property type="entry name" value="GSH_synthase"/>
    <property type="match status" value="1"/>
</dbReference>
<evidence type="ECO:0000256" key="11">
    <source>
        <dbReference type="ARBA" id="ARBA00022842"/>
    </source>
</evidence>
<dbReference type="InterPro" id="IPR014709">
    <property type="entry name" value="Glutathione_synthase_C_euk"/>
</dbReference>
<reference evidence="19" key="1">
    <citation type="submission" date="2021-04" db="EMBL/GenBank/DDBJ databases">
        <authorList>
            <person name="Chebbi M.A.C M."/>
        </authorList>
    </citation>
    <scope>NUCLEOTIDE SEQUENCE</scope>
</reference>